<name>A0ABX1X9E7_9BACL</name>
<dbReference type="PANTHER" id="PTHR30404:SF0">
    <property type="entry name" value="N-ACETYLMURAMOYL-L-ALANINE AMIDASE AMIC"/>
    <property type="match status" value="1"/>
</dbReference>
<dbReference type="Proteomes" id="UP000653578">
    <property type="component" value="Unassembled WGS sequence"/>
</dbReference>
<evidence type="ECO:0000313" key="3">
    <source>
        <dbReference type="EMBL" id="NOU64696.1"/>
    </source>
</evidence>
<gene>
    <name evidence="3" type="ORF">GC096_11720</name>
</gene>
<dbReference type="SMART" id="SM00646">
    <property type="entry name" value="Ami_3"/>
    <property type="match status" value="1"/>
</dbReference>
<dbReference type="SUPFAM" id="SSF53187">
    <property type="entry name" value="Zn-dependent exopeptidases"/>
    <property type="match status" value="1"/>
</dbReference>
<sequence length="254" mass="28656">MQTFASRMIVSSRKKDKGSYSCKRMWRDLKKYLLIILLALFLCVPNSQLASASRSDPLLPTADIILDVGHGGIDSGTMVGKYEEKDMNLAIAKKTYKSLVKRGYRVIINRTEDYALSDDNTWSYGSRHRKDLAQRSGLANTIKPSMMLSLHINWSKKSNTRGPLVIYQNQSDSILLASLLQDALNQVYGTEELPVLGKKYHVLKYSKCPSVIVELGFLSNKSDRKLLNDSHHQAKLAKAITLAVEQYFTMTHPK</sequence>
<feature type="domain" description="MurNAc-LAA" evidence="2">
    <location>
        <begin position="136"/>
        <end position="245"/>
    </location>
</feature>
<evidence type="ECO:0000313" key="4">
    <source>
        <dbReference type="Proteomes" id="UP000653578"/>
    </source>
</evidence>
<evidence type="ECO:0000259" key="2">
    <source>
        <dbReference type="SMART" id="SM00646"/>
    </source>
</evidence>
<dbReference type="Gene3D" id="3.40.630.40">
    <property type="entry name" value="Zn-dependent exopeptidases"/>
    <property type="match status" value="1"/>
</dbReference>
<protein>
    <submittedName>
        <fullName evidence="3">N-acetylmuramoyl-L-alanine amidase</fullName>
    </submittedName>
</protein>
<keyword evidence="1" id="KW-0378">Hydrolase</keyword>
<accession>A0ABX1X9E7</accession>
<proteinExistence type="predicted"/>
<keyword evidence="4" id="KW-1185">Reference proteome</keyword>
<dbReference type="CDD" id="cd02696">
    <property type="entry name" value="MurNAc-LAA"/>
    <property type="match status" value="1"/>
</dbReference>
<dbReference type="EMBL" id="WHNY01000037">
    <property type="protein sequence ID" value="NOU64696.1"/>
    <property type="molecule type" value="Genomic_DNA"/>
</dbReference>
<evidence type="ECO:0000256" key="1">
    <source>
        <dbReference type="ARBA" id="ARBA00022801"/>
    </source>
</evidence>
<organism evidence="3 4">
    <name type="scientific">Paenibacillus plantarum</name>
    <dbReference type="NCBI Taxonomy" id="2654975"/>
    <lineage>
        <taxon>Bacteria</taxon>
        <taxon>Bacillati</taxon>
        <taxon>Bacillota</taxon>
        <taxon>Bacilli</taxon>
        <taxon>Bacillales</taxon>
        <taxon>Paenibacillaceae</taxon>
        <taxon>Paenibacillus</taxon>
    </lineage>
</organism>
<comment type="caution">
    <text evidence="3">The sequence shown here is derived from an EMBL/GenBank/DDBJ whole genome shotgun (WGS) entry which is preliminary data.</text>
</comment>
<reference evidence="3 4" key="1">
    <citation type="submission" date="2019-10" db="EMBL/GenBank/DDBJ databases">
        <title>Description of Paenibacillus humi sp. nov.</title>
        <authorList>
            <person name="Carlier A."/>
            <person name="Qi S."/>
        </authorList>
    </citation>
    <scope>NUCLEOTIDE SEQUENCE [LARGE SCALE GENOMIC DNA]</scope>
    <source>
        <strain evidence="3 4">LMG 31461</strain>
    </source>
</reference>
<dbReference type="Pfam" id="PF01520">
    <property type="entry name" value="Amidase_3"/>
    <property type="match status" value="1"/>
</dbReference>
<dbReference type="InterPro" id="IPR002508">
    <property type="entry name" value="MurNAc-LAA_cat"/>
</dbReference>
<dbReference type="InterPro" id="IPR050695">
    <property type="entry name" value="N-acetylmuramoyl_amidase_3"/>
</dbReference>
<dbReference type="PANTHER" id="PTHR30404">
    <property type="entry name" value="N-ACETYLMURAMOYL-L-ALANINE AMIDASE"/>
    <property type="match status" value="1"/>
</dbReference>